<accession>C1E3B4</accession>
<dbReference type="InParanoid" id="C1E3B4"/>
<dbReference type="AlphaFoldDB" id="C1E3B4"/>
<sequence length="78" mass="8452">MGCGASTSKHGAASVLTVQYQDSPAAPCVDAKTMRRIRRRSCAVHKLSVSPAKSQRTVTRFVPTRDEEDGDDDDDDEA</sequence>
<dbReference type="KEGG" id="mis:MICPUN_57622"/>
<gene>
    <name evidence="2" type="ORF">MICPUN_57622</name>
</gene>
<feature type="region of interest" description="Disordered" evidence="1">
    <location>
        <begin position="53"/>
        <end position="78"/>
    </location>
</feature>
<reference evidence="2 3" key="1">
    <citation type="journal article" date="2009" name="Science">
        <title>Green evolution and dynamic adaptations revealed by genomes of the marine picoeukaryotes Micromonas.</title>
        <authorList>
            <person name="Worden A.Z."/>
            <person name="Lee J.H."/>
            <person name="Mock T."/>
            <person name="Rouze P."/>
            <person name="Simmons M.P."/>
            <person name="Aerts A.L."/>
            <person name="Allen A.E."/>
            <person name="Cuvelier M.L."/>
            <person name="Derelle E."/>
            <person name="Everett M.V."/>
            <person name="Foulon E."/>
            <person name="Grimwood J."/>
            <person name="Gundlach H."/>
            <person name="Henrissat B."/>
            <person name="Napoli C."/>
            <person name="McDonald S.M."/>
            <person name="Parker M.S."/>
            <person name="Rombauts S."/>
            <person name="Salamov A."/>
            <person name="Von Dassow P."/>
            <person name="Badger J.H."/>
            <person name="Coutinho P.M."/>
            <person name="Demir E."/>
            <person name="Dubchak I."/>
            <person name="Gentemann C."/>
            <person name="Eikrem W."/>
            <person name="Gready J.E."/>
            <person name="John U."/>
            <person name="Lanier W."/>
            <person name="Lindquist E.A."/>
            <person name="Lucas S."/>
            <person name="Mayer K.F."/>
            <person name="Moreau H."/>
            <person name="Not F."/>
            <person name="Otillar R."/>
            <person name="Panaud O."/>
            <person name="Pangilinan J."/>
            <person name="Paulsen I."/>
            <person name="Piegu B."/>
            <person name="Poliakov A."/>
            <person name="Robbens S."/>
            <person name="Schmutz J."/>
            <person name="Toulza E."/>
            <person name="Wyss T."/>
            <person name="Zelensky A."/>
            <person name="Zhou K."/>
            <person name="Armbrust E.V."/>
            <person name="Bhattacharya D."/>
            <person name="Goodenough U.W."/>
            <person name="Van de Peer Y."/>
            <person name="Grigoriev I.V."/>
        </authorList>
    </citation>
    <scope>NUCLEOTIDE SEQUENCE [LARGE SCALE GENOMIC DNA]</scope>
    <source>
        <strain evidence="3">RCC299 / NOUM17</strain>
    </source>
</reference>
<evidence type="ECO:0000256" key="1">
    <source>
        <dbReference type="SAM" id="MobiDB-lite"/>
    </source>
</evidence>
<keyword evidence="3" id="KW-1185">Reference proteome</keyword>
<proteinExistence type="predicted"/>
<organism evidence="2 3">
    <name type="scientific">Micromonas commoda (strain RCC299 / NOUM17 / CCMP2709)</name>
    <name type="common">Picoplanktonic green alga</name>
    <dbReference type="NCBI Taxonomy" id="296587"/>
    <lineage>
        <taxon>Eukaryota</taxon>
        <taxon>Viridiplantae</taxon>
        <taxon>Chlorophyta</taxon>
        <taxon>Mamiellophyceae</taxon>
        <taxon>Mamiellales</taxon>
        <taxon>Mamiellaceae</taxon>
        <taxon>Micromonas</taxon>
    </lineage>
</organism>
<evidence type="ECO:0000313" key="3">
    <source>
        <dbReference type="Proteomes" id="UP000002009"/>
    </source>
</evidence>
<dbReference type="RefSeq" id="XP_002501268.1">
    <property type="nucleotide sequence ID" value="XM_002501222.1"/>
</dbReference>
<dbReference type="Proteomes" id="UP000002009">
    <property type="component" value="Chromosome 4"/>
</dbReference>
<dbReference type="GeneID" id="8242554"/>
<dbReference type="EMBL" id="CP001325">
    <property type="protein sequence ID" value="ACO62526.1"/>
    <property type="molecule type" value="Genomic_DNA"/>
</dbReference>
<evidence type="ECO:0000313" key="2">
    <source>
        <dbReference type="EMBL" id="ACO62526.1"/>
    </source>
</evidence>
<protein>
    <submittedName>
        <fullName evidence="2">Uncharacterized protein</fullName>
    </submittedName>
</protein>
<feature type="compositionally biased region" description="Acidic residues" evidence="1">
    <location>
        <begin position="66"/>
        <end position="78"/>
    </location>
</feature>
<name>C1E3B4_MICCC</name>